<dbReference type="PANTHER" id="PTHR24252:SF7">
    <property type="entry name" value="HYALIN"/>
    <property type="match status" value="1"/>
</dbReference>
<dbReference type="PROSITE" id="PS50240">
    <property type="entry name" value="TRYPSIN_DOM"/>
    <property type="match status" value="4"/>
</dbReference>
<reference evidence="5 6" key="1">
    <citation type="submission" date="2022-05" db="EMBL/GenBank/DDBJ databases">
        <authorList>
            <consortium name="Genoscope - CEA"/>
            <person name="William W."/>
        </authorList>
    </citation>
    <scope>NUCLEOTIDE SEQUENCE [LARGE SCALE GENOMIC DNA]</scope>
</reference>
<dbReference type="Gene3D" id="2.60.120.260">
    <property type="entry name" value="Galactose-binding domain-like"/>
    <property type="match status" value="1"/>
</dbReference>
<dbReference type="InterPro" id="IPR001254">
    <property type="entry name" value="Trypsin_dom"/>
</dbReference>
<dbReference type="SMART" id="SM00020">
    <property type="entry name" value="Tryp_SPc"/>
    <property type="match status" value="4"/>
</dbReference>
<feature type="domain" description="Peptidase S1" evidence="4">
    <location>
        <begin position="431"/>
        <end position="671"/>
    </location>
</feature>
<protein>
    <submittedName>
        <fullName evidence="5">Uncharacterized protein</fullName>
    </submittedName>
</protein>
<dbReference type="Proteomes" id="UP001159405">
    <property type="component" value="Unassembled WGS sequence"/>
</dbReference>
<dbReference type="InterPro" id="IPR018114">
    <property type="entry name" value="TRYPSIN_HIS"/>
</dbReference>
<dbReference type="CDD" id="cd00057">
    <property type="entry name" value="FA58C"/>
    <property type="match status" value="1"/>
</dbReference>
<accession>A0ABN8NEJ0</accession>
<organism evidence="5 6">
    <name type="scientific">Porites lobata</name>
    <dbReference type="NCBI Taxonomy" id="104759"/>
    <lineage>
        <taxon>Eukaryota</taxon>
        <taxon>Metazoa</taxon>
        <taxon>Cnidaria</taxon>
        <taxon>Anthozoa</taxon>
        <taxon>Hexacorallia</taxon>
        <taxon>Scleractinia</taxon>
        <taxon>Fungiina</taxon>
        <taxon>Poritidae</taxon>
        <taxon>Porites</taxon>
    </lineage>
</organism>
<keyword evidence="6" id="KW-1185">Reference proteome</keyword>
<evidence type="ECO:0000259" key="3">
    <source>
        <dbReference type="PROSITE" id="PS50022"/>
    </source>
</evidence>
<dbReference type="SMART" id="SM00231">
    <property type="entry name" value="FA58C"/>
    <property type="match status" value="1"/>
</dbReference>
<dbReference type="PROSITE" id="PS50022">
    <property type="entry name" value="FA58C_3"/>
    <property type="match status" value="1"/>
</dbReference>
<feature type="non-terminal residue" evidence="5">
    <location>
        <position position="1"/>
    </location>
</feature>
<dbReference type="SUPFAM" id="SSF49785">
    <property type="entry name" value="Galactose-binding domain-like"/>
    <property type="match status" value="1"/>
</dbReference>
<dbReference type="Pfam" id="PF00754">
    <property type="entry name" value="F5_F8_type_C"/>
    <property type="match status" value="1"/>
</dbReference>
<dbReference type="PRINTS" id="PR00722">
    <property type="entry name" value="CHYMOTRYPSIN"/>
</dbReference>
<feature type="domain" description="F5/8 type C" evidence="3">
    <location>
        <begin position="9"/>
        <end position="149"/>
    </location>
</feature>
<evidence type="ECO:0000256" key="2">
    <source>
        <dbReference type="RuleBase" id="RU363034"/>
    </source>
</evidence>
<dbReference type="InterPro" id="IPR009003">
    <property type="entry name" value="Peptidase_S1_PA"/>
</dbReference>
<dbReference type="PROSITE" id="PS00135">
    <property type="entry name" value="TRYPSIN_SER"/>
    <property type="match status" value="3"/>
</dbReference>
<dbReference type="InterPro" id="IPR000421">
    <property type="entry name" value="FA58C"/>
</dbReference>
<dbReference type="EMBL" id="CALNXK010000018">
    <property type="protein sequence ID" value="CAH3106124.1"/>
    <property type="molecule type" value="Genomic_DNA"/>
</dbReference>
<keyword evidence="2" id="KW-0720">Serine protease</keyword>
<dbReference type="InterPro" id="IPR001314">
    <property type="entry name" value="Peptidase_S1A"/>
</dbReference>
<dbReference type="InterPro" id="IPR008979">
    <property type="entry name" value="Galactose-bd-like_sf"/>
</dbReference>
<evidence type="ECO:0000313" key="6">
    <source>
        <dbReference type="Proteomes" id="UP001159405"/>
    </source>
</evidence>
<feature type="domain" description="Peptidase S1" evidence="4">
    <location>
        <begin position="946"/>
        <end position="1171"/>
    </location>
</feature>
<dbReference type="PANTHER" id="PTHR24252">
    <property type="entry name" value="ACROSIN-RELATED"/>
    <property type="match status" value="1"/>
</dbReference>
<dbReference type="InterPro" id="IPR043504">
    <property type="entry name" value="Peptidase_S1_PA_chymotrypsin"/>
</dbReference>
<dbReference type="SUPFAM" id="SSF50494">
    <property type="entry name" value="Trypsin-like serine proteases"/>
    <property type="match status" value="4"/>
</dbReference>
<comment type="caution">
    <text evidence="5">The sequence shown here is derived from an EMBL/GenBank/DDBJ whole genome shotgun (WGS) entry which is preliminary data.</text>
</comment>
<keyword evidence="1" id="KW-1015">Disulfide bond</keyword>
<dbReference type="PROSITE" id="PS00134">
    <property type="entry name" value="TRYPSIN_HIS"/>
    <property type="match status" value="1"/>
</dbReference>
<gene>
    <name evidence="5" type="ORF">PLOB_00013655</name>
</gene>
<evidence type="ECO:0000256" key="1">
    <source>
        <dbReference type="ARBA" id="ARBA00023157"/>
    </source>
</evidence>
<dbReference type="Gene3D" id="2.40.10.10">
    <property type="entry name" value="Trypsin-like serine proteases"/>
    <property type="match status" value="4"/>
</dbReference>
<sequence>SLSFTGSSCNEGLGMQNYWIQNADITASSIRDIFHDPGKARLHGNSAWMPSAQNEEQFLQIYFKGGTNVSAVAFQGHPNYEYWVTRYKLSFSLDGKIWEELSEVFTLVRDNKDEVITSQLPELKNVRFIRVYPTEWYDAIAIRMEIYGCMKEFASCGNRVLTNHHSRQKRIVGGKVAEPNSWPWQVEIIENGTKHFCGGSIIHPQWILTAAHCADPFYSTTVKEIRLGEHNRVKLEGYEEIMEGNRYYIHPGFKIDRPTAESPGDYDVALYHLKRPATFYSKVSPVCLPDEDSTVPEDIGRMCFVTGWGHSVENGTYSEVLQENQVPIVSRQECNKEESYNGKVHERYLCAGYQEGGMDACQGDSGGPLVCQDGAGKWVLAGVVTWGEGCARPHKYGVYADVRRFLPFIESTIYGYPKCGIRPVQSQISRIIGGREARPNSWPWQVDLLVNGTAHGCGGSLIGSSWVVTSGHCFFLYDKPSQWQIRVGEHNESKFEGYEEKIDIENITIHPGFQLGSENYTGDYDIAIIKLKRPAVFHKRVHSICLPDMETSFSAGKTCFATGWGKQQENASAYSEVLREVEVNLVSKEVCNSNISYRGGINERYFCAGFPEGGKDACYGDSGGPLACQKEDGSFVLTGVVSWGTGCARANKYGVYLDVRYMLPFIENTLYGHPSCGIRPVQSQISRIIGGREARPNSWPWQVDLLVNGTAHGCGGSLIGSSWVVTSGHCFFLYDKPRQWQIRVGEHNESKFEGYEEKIDIENITIHPGFQLGSENYTGDYDIAIIKLKRPAVFHKRVHSICLPDMKTSFSTGKTCFATGWGKQQENASAYSEVLREVEVNLVSKEVCNSNISYRGGINERYFCAGFPEGGKDACYGDSGGPLACQKEDGSFVLTGVVSWGTGCARANKYGVYLDVRYMLPFIESVITGFRPECGTRFIPSSSSLMVSGHDARPNSWPWQVELLFLNTHACSGTLIDGLWILTSADCVNARGKPENWTARVGEHDRTVLEGYEEIIGVKNIVVSLKRHIALMKLERMAVLHRRVSPICLPNEGTEFANGSLCYVIGWRSFDKQGNTSNILKEAQVKLDSTKLCNSSFNGTISKYERCASSVRNEDQICNVDGGAPLVCPRNDGKFVLAGVANSGDWCSNAGQHGVFTDVKSMLSFIHNTVTVAADIMSA</sequence>
<evidence type="ECO:0000259" key="4">
    <source>
        <dbReference type="PROSITE" id="PS50240"/>
    </source>
</evidence>
<feature type="domain" description="Peptidase S1" evidence="4">
    <location>
        <begin position="688"/>
        <end position="928"/>
    </location>
</feature>
<dbReference type="Pfam" id="PF00089">
    <property type="entry name" value="Trypsin"/>
    <property type="match status" value="4"/>
</dbReference>
<proteinExistence type="predicted"/>
<dbReference type="CDD" id="cd00190">
    <property type="entry name" value="Tryp_SPc"/>
    <property type="match status" value="4"/>
</dbReference>
<feature type="domain" description="Peptidase S1" evidence="4">
    <location>
        <begin position="171"/>
        <end position="414"/>
    </location>
</feature>
<dbReference type="InterPro" id="IPR033116">
    <property type="entry name" value="TRYPSIN_SER"/>
</dbReference>
<evidence type="ECO:0000313" key="5">
    <source>
        <dbReference type="EMBL" id="CAH3106124.1"/>
    </source>
</evidence>
<name>A0ABN8NEJ0_9CNID</name>
<keyword evidence="2" id="KW-0645">Protease</keyword>
<keyword evidence="2" id="KW-0378">Hydrolase</keyword>